<dbReference type="Pfam" id="PF13561">
    <property type="entry name" value="adh_short_C2"/>
    <property type="match status" value="1"/>
</dbReference>
<comment type="caution">
    <text evidence="3">The sequence shown here is derived from an EMBL/GenBank/DDBJ whole genome shotgun (WGS) entry which is preliminary data.</text>
</comment>
<dbReference type="GO" id="GO:0016491">
    <property type="term" value="F:oxidoreductase activity"/>
    <property type="evidence" value="ECO:0007669"/>
    <property type="project" value="UniProtKB-KW"/>
</dbReference>
<evidence type="ECO:0000256" key="1">
    <source>
        <dbReference type="ARBA" id="ARBA00006484"/>
    </source>
</evidence>
<comment type="similarity">
    <text evidence="1">Belongs to the short-chain dehydrogenases/reductases (SDR) family.</text>
</comment>
<dbReference type="InterPro" id="IPR002347">
    <property type="entry name" value="SDR_fam"/>
</dbReference>
<evidence type="ECO:0000256" key="2">
    <source>
        <dbReference type="ARBA" id="ARBA00023002"/>
    </source>
</evidence>
<reference evidence="3 4" key="1">
    <citation type="submission" date="2019-03" db="EMBL/GenBank/DDBJ databases">
        <title>Genomic Encyclopedia of Type Strains, Phase IV (KMG-IV): sequencing the most valuable type-strain genomes for metagenomic binning, comparative biology and taxonomic classification.</title>
        <authorList>
            <person name="Goeker M."/>
        </authorList>
    </citation>
    <scope>NUCLEOTIDE SEQUENCE [LARGE SCALE GENOMIC DNA]</scope>
    <source>
        <strain evidence="3 4">DSM 19377</strain>
    </source>
</reference>
<dbReference type="SUPFAM" id="SSF51735">
    <property type="entry name" value="NAD(P)-binding Rossmann-fold domains"/>
    <property type="match status" value="1"/>
</dbReference>
<dbReference type="FunFam" id="3.40.50.720:FF:000173">
    <property type="entry name" value="3-oxoacyl-[acyl-carrier protein] reductase"/>
    <property type="match status" value="1"/>
</dbReference>
<keyword evidence="4" id="KW-1185">Reference proteome</keyword>
<evidence type="ECO:0000313" key="3">
    <source>
        <dbReference type="EMBL" id="TCP32065.1"/>
    </source>
</evidence>
<organism evidence="3 4">
    <name type="scientific">Scopulibacillus darangshiensis</name>
    <dbReference type="NCBI Taxonomy" id="442528"/>
    <lineage>
        <taxon>Bacteria</taxon>
        <taxon>Bacillati</taxon>
        <taxon>Bacillota</taxon>
        <taxon>Bacilli</taxon>
        <taxon>Bacillales</taxon>
        <taxon>Sporolactobacillaceae</taxon>
        <taxon>Scopulibacillus</taxon>
    </lineage>
</organism>
<dbReference type="AlphaFoldDB" id="A0A4R2PDS2"/>
<proteinExistence type="inferred from homology"/>
<dbReference type="EMBL" id="SLXK01000001">
    <property type="protein sequence ID" value="TCP32065.1"/>
    <property type="molecule type" value="Genomic_DNA"/>
</dbReference>
<dbReference type="CDD" id="cd05233">
    <property type="entry name" value="SDR_c"/>
    <property type="match status" value="1"/>
</dbReference>
<name>A0A4R2PDS2_9BACL</name>
<dbReference type="InterPro" id="IPR036291">
    <property type="entry name" value="NAD(P)-bd_dom_sf"/>
</dbReference>
<dbReference type="PANTHER" id="PTHR43639:SF1">
    <property type="entry name" value="SHORT-CHAIN DEHYDROGENASE_REDUCTASE FAMILY PROTEIN"/>
    <property type="match status" value="1"/>
</dbReference>
<dbReference type="PANTHER" id="PTHR43639">
    <property type="entry name" value="OXIDOREDUCTASE, SHORT-CHAIN DEHYDROGENASE/REDUCTASE FAMILY (AFU_ORTHOLOGUE AFUA_5G02870)"/>
    <property type="match status" value="1"/>
</dbReference>
<evidence type="ECO:0000313" key="4">
    <source>
        <dbReference type="Proteomes" id="UP000295416"/>
    </source>
</evidence>
<gene>
    <name evidence="3" type="ORF">EV207_10137</name>
</gene>
<keyword evidence="2" id="KW-0560">Oxidoreductase</keyword>
<dbReference type="Proteomes" id="UP000295416">
    <property type="component" value="Unassembled WGS sequence"/>
</dbReference>
<dbReference type="Gene3D" id="3.40.50.720">
    <property type="entry name" value="NAD(P)-binding Rossmann-like Domain"/>
    <property type="match status" value="1"/>
</dbReference>
<protein>
    <submittedName>
        <fullName evidence="3">3-oxoacyl-[acyl-carrier protein] reductase</fullName>
    </submittedName>
</protein>
<dbReference type="PRINTS" id="PR00080">
    <property type="entry name" value="SDRFAMILY"/>
</dbReference>
<dbReference type="PRINTS" id="PR00081">
    <property type="entry name" value="GDHRDH"/>
</dbReference>
<sequence>MMRHVLITGGSKGIGKMVAKAFLDKSYSVTINYRSDDQAAHRLNQELGPYAEHIQLLQGDITKRDDIDRIVSQTLERFNRVDCLINNAGPFVFERKKLVDHTESEWKEMIEGNLSSVFHLVKQIVPVMRKQRFGRIITYGFQNADSAPGWLDHGAFAAGKVGLVSLTKTLAIEEAGHGITANMVCPGIILPDMKEATIEEAKRSGQQRTPMGRSETGEDIARSILFLCQEQSDMISGTVMDMTGTLEVINRFRPSFDE</sequence>
<accession>A0A4R2PDS2</accession>